<reference evidence="4 6" key="3">
    <citation type="submission" date="2017-11" db="EMBL/GenBank/DDBJ databases">
        <title>De-novo sequencing of pomegranate (Punica granatum L.) genome.</title>
        <authorList>
            <person name="Akparov Z."/>
            <person name="Amiraslanov A."/>
            <person name="Hajiyeva S."/>
            <person name="Abbasov M."/>
            <person name="Kaur K."/>
            <person name="Hamwieh A."/>
            <person name="Solovyev V."/>
            <person name="Salamov A."/>
            <person name="Braich B."/>
            <person name="Kosarev P."/>
            <person name="Mahmoud A."/>
            <person name="Hajiyev E."/>
            <person name="Babayeva S."/>
            <person name="Izzatullayeva V."/>
            <person name="Mammadov A."/>
            <person name="Mammadov A."/>
            <person name="Sharifova S."/>
            <person name="Ojaghi J."/>
            <person name="Eynullazada K."/>
            <person name="Bayramov B."/>
            <person name="Abdulazimova A."/>
            <person name="Shahmuradov I."/>
        </authorList>
    </citation>
    <scope>NUCLEOTIDE SEQUENCE [LARGE SCALE GENOMIC DNA]</scope>
    <source>
        <strain evidence="4">AG2017</strain>
        <strain evidence="6">cv. AG2017</strain>
        <tissue evidence="4">Leaf</tissue>
    </source>
</reference>
<dbReference type="GeneID" id="116212914"/>
<dbReference type="PROSITE" id="PS00018">
    <property type="entry name" value="EF_HAND_1"/>
    <property type="match status" value="1"/>
</dbReference>
<evidence type="ECO:0000313" key="6">
    <source>
        <dbReference type="Proteomes" id="UP000233551"/>
    </source>
</evidence>
<accession>A0A218VU52</accession>
<dbReference type="Gene3D" id="1.10.238.10">
    <property type="entry name" value="EF-hand"/>
    <property type="match status" value="1"/>
</dbReference>
<proteinExistence type="predicted"/>
<keyword evidence="6" id="KW-1185">Reference proteome</keyword>
<dbReference type="EMBL" id="PGOL01000571">
    <property type="protein sequence ID" value="PKI67947.1"/>
    <property type="molecule type" value="Genomic_DNA"/>
</dbReference>
<evidence type="ECO:0000259" key="2">
    <source>
        <dbReference type="PROSITE" id="PS50222"/>
    </source>
</evidence>
<protein>
    <recommendedName>
        <fullName evidence="2">EF-hand domain-containing protein</fullName>
    </recommendedName>
</protein>
<reference evidence="3" key="2">
    <citation type="submission" date="2017-06" db="EMBL/GenBank/DDBJ databases">
        <title>The pomegranate genome and the genomics of punicalagin biosynthesis.</title>
        <authorList>
            <person name="Xu C."/>
        </authorList>
    </citation>
    <scope>NUCLEOTIDE SEQUENCE [LARGE SCALE GENOMIC DNA]</scope>
    <source>
        <tissue evidence="3">Fresh leaf</tissue>
    </source>
</reference>
<dbReference type="OrthoDB" id="186625at2759"/>
<organism evidence="3 5">
    <name type="scientific">Punica granatum</name>
    <name type="common">Pomegranate</name>
    <dbReference type="NCBI Taxonomy" id="22663"/>
    <lineage>
        <taxon>Eukaryota</taxon>
        <taxon>Viridiplantae</taxon>
        <taxon>Streptophyta</taxon>
        <taxon>Embryophyta</taxon>
        <taxon>Tracheophyta</taxon>
        <taxon>Spermatophyta</taxon>
        <taxon>Magnoliopsida</taxon>
        <taxon>eudicotyledons</taxon>
        <taxon>Gunneridae</taxon>
        <taxon>Pentapetalae</taxon>
        <taxon>rosids</taxon>
        <taxon>malvids</taxon>
        <taxon>Myrtales</taxon>
        <taxon>Lythraceae</taxon>
        <taxon>Punica</taxon>
    </lineage>
</organism>
<dbReference type="STRING" id="22663.A0A218VU52"/>
<dbReference type="EMBL" id="MTKT01005880">
    <property type="protein sequence ID" value="OWM63916.1"/>
    <property type="molecule type" value="Genomic_DNA"/>
</dbReference>
<dbReference type="SMART" id="SM00054">
    <property type="entry name" value="EFh"/>
    <property type="match status" value="2"/>
</dbReference>
<dbReference type="PROSITE" id="PS50222">
    <property type="entry name" value="EF_HAND_2"/>
    <property type="match status" value="1"/>
</dbReference>
<keyword evidence="1" id="KW-0106">Calcium</keyword>
<evidence type="ECO:0000313" key="5">
    <source>
        <dbReference type="Proteomes" id="UP000197138"/>
    </source>
</evidence>
<dbReference type="PANTHER" id="PTHR34574:SF12">
    <property type="entry name" value="CALCIUM-BINDING EF HAND FAMILY PROTEIN"/>
    <property type="match status" value="1"/>
</dbReference>
<evidence type="ECO:0000256" key="1">
    <source>
        <dbReference type="ARBA" id="ARBA00022837"/>
    </source>
</evidence>
<dbReference type="InterPro" id="IPR011992">
    <property type="entry name" value="EF-hand-dom_pair"/>
</dbReference>
<evidence type="ECO:0000313" key="4">
    <source>
        <dbReference type="EMBL" id="PKI67947.1"/>
    </source>
</evidence>
<evidence type="ECO:0000313" key="3">
    <source>
        <dbReference type="EMBL" id="OWM63916.1"/>
    </source>
</evidence>
<comment type="caution">
    <text evidence="3">The sequence shown here is derived from an EMBL/GenBank/DDBJ whole genome shotgun (WGS) entry which is preliminary data.</text>
</comment>
<gene>
    <name evidence="3" type="ORF">CDL15_Pgr006178</name>
    <name evidence="4" type="ORF">CRG98_011543</name>
</gene>
<feature type="domain" description="EF-hand" evidence="2">
    <location>
        <begin position="26"/>
        <end position="55"/>
    </location>
</feature>
<dbReference type="Proteomes" id="UP000197138">
    <property type="component" value="Unassembled WGS sequence"/>
</dbReference>
<dbReference type="InterPro" id="IPR018247">
    <property type="entry name" value="EF_Hand_1_Ca_BS"/>
</dbReference>
<sequence length="180" mass="20058">MSVAILNAETITEFIDDAESFHHSTDERFRLLDTDGDGILSSVELHRGLDKSLGLEYEIRMEDEVNDFYDMFFAQFDEDNHGAINPEGFKLLFRKIMVALAHGIGGTPVLMALQPDSLFNKAVEHELARRKKNQISKASESATPKSLISPRARVRKPRTPGGGLLVCFFCGADSTKKDDP</sequence>
<dbReference type="InterPro" id="IPR002048">
    <property type="entry name" value="EF_hand_dom"/>
</dbReference>
<dbReference type="SUPFAM" id="SSF47473">
    <property type="entry name" value="EF-hand"/>
    <property type="match status" value="1"/>
</dbReference>
<name>A0A218VU52_PUNGR</name>
<dbReference type="AlphaFoldDB" id="A0A218VU52"/>
<dbReference type="GO" id="GO:0005509">
    <property type="term" value="F:calcium ion binding"/>
    <property type="evidence" value="ECO:0007669"/>
    <property type="project" value="InterPro"/>
</dbReference>
<dbReference type="PANTHER" id="PTHR34574">
    <property type="entry name" value="CALCIUM-BINDING EF-HAND FAMILY PROTEIN-RELATED"/>
    <property type="match status" value="1"/>
</dbReference>
<reference evidence="5" key="1">
    <citation type="journal article" date="2017" name="Plant J.">
        <title>The pomegranate (Punica granatum L.) genome and the genomics of punicalagin biosynthesis.</title>
        <authorList>
            <person name="Qin G."/>
            <person name="Xu C."/>
            <person name="Ming R."/>
            <person name="Tang H."/>
            <person name="Guyot R."/>
            <person name="Kramer E.M."/>
            <person name="Hu Y."/>
            <person name="Yi X."/>
            <person name="Qi Y."/>
            <person name="Xu X."/>
            <person name="Gao Z."/>
            <person name="Pan H."/>
            <person name="Jian J."/>
            <person name="Tian Y."/>
            <person name="Yue Z."/>
            <person name="Xu Y."/>
        </authorList>
    </citation>
    <scope>NUCLEOTIDE SEQUENCE [LARGE SCALE GENOMIC DNA]</scope>
    <source>
        <strain evidence="5">cv. Dabenzi</strain>
    </source>
</reference>
<dbReference type="Proteomes" id="UP000233551">
    <property type="component" value="Unassembled WGS sequence"/>
</dbReference>